<accession>A0A936Z1A1</accession>
<dbReference type="Pfam" id="PF01476">
    <property type="entry name" value="LysM"/>
    <property type="match status" value="1"/>
</dbReference>
<keyword evidence="5" id="KW-1185">Reference proteome</keyword>
<evidence type="ECO:0000256" key="2">
    <source>
        <dbReference type="SAM" id="SignalP"/>
    </source>
</evidence>
<name>A0A936Z1A1_9BURK</name>
<reference evidence="4 5" key="1">
    <citation type="journal article" date="2017" name="Int. J. Syst. Evol. Microbiol.">
        <title>Ramlibacter monticola sp. nov., isolated from forest soil.</title>
        <authorList>
            <person name="Chaudhary D.K."/>
            <person name="Kim J."/>
        </authorList>
    </citation>
    <scope>NUCLEOTIDE SEQUENCE [LARGE SCALE GENOMIC DNA]</scope>
    <source>
        <strain evidence="4 5">KACC 19175</strain>
    </source>
</reference>
<gene>
    <name evidence="4" type="ORF">JJ685_16975</name>
</gene>
<dbReference type="SUPFAM" id="SSF48452">
    <property type="entry name" value="TPR-like"/>
    <property type="match status" value="1"/>
</dbReference>
<dbReference type="InterPro" id="IPR011990">
    <property type="entry name" value="TPR-like_helical_dom_sf"/>
</dbReference>
<feature type="compositionally biased region" description="Low complexity" evidence="1">
    <location>
        <begin position="19"/>
        <end position="39"/>
    </location>
</feature>
<feature type="compositionally biased region" description="Low complexity" evidence="1">
    <location>
        <begin position="61"/>
        <end position="73"/>
    </location>
</feature>
<dbReference type="PROSITE" id="PS51257">
    <property type="entry name" value="PROKAR_LIPOPROTEIN"/>
    <property type="match status" value="1"/>
</dbReference>
<feature type="compositionally biased region" description="Pro residues" evidence="1">
    <location>
        <begin position="40"/>
        <end position="60"/>
    </location>
</feature>
<feature type="compositionally biased region" description="Pro residues" evidence="1">
    <location>
        <begin position="189"/>
        <end position="208"/>
    </location>
</feature>
<dbReference type="Gene3D" id="1.25.40.10">
    <property type="entry name" value="Tetratricopeptide repeat domain"/>
    <property type="match status" value="1"/>
</dbReference>
<evidence type="ECO:0000256" key="1">
    <source>
        <dbReference type="SAM" id="MobiDB-lite"/>
    </source>
</evidence>
<feature type="region of interest" description="Disordered" evidence="1">
    <location>
        <begin position="170"/>
        <end position="211"/>
    </location>
</feature>
<keyword evidence="2" id="KW-0732">Signal</keyword>
<comment type="caution">
    <text evidence="4">The sequence shown here is derived from an EMBL/GenBank/DDBJ whole genome shotgun (WGS) entry which is preliminary data.</text>
</comment>
<evidence type="ECO:0000313" key="5">
    <source>
        <dbReference type="Proteomes" id="UP000599109"/>
    </source>
</evidence>
<proteinExistence type="predicted"/>
<feature type="region of interest" description="Disordered" evidence="1">
    <location>
        <begin position="19"/>
        <end position="73"/>
    </location>
</feature>
<protein>
    <submittedName>
        <fullName evidence="4">LysM peptidoglycan-binding domain-containing protein</fullName>
    </submittedName>
</protein>
<dbReference type="AlphaFoldDB" id="A0A936Z1A1"/>
<dbReference type="PROSITE" id="PS51782">
    <property type="entry name" value="LYSM"/>
    <property type="match status" value="1"/>
</dbReference>
<dbReference type="CDD" id="cd00118">
    <property type="entry name" value="LysM"/>
    <property type="match status" value="1"/>
</dbReference>
<dbReference type="InterPro" id="IPR018392">
    <property type="entry name" value="LysM"/>
</dbReference>
<feature type="domain" description="LysM" evidence="3">
    <location>
        <begin position="125"/>
        <end position="172"/>
    </location>
</feature>
<dbReference type="RefSeq" id="WP_201675510.1">
    <property type="nucleotide sequence ID" value="NZ_JAEQNE010000004.1"/>
</dbReference>
<dbReference type="Gene3D" id="3.10.350.10">
    <property type="entry name" value="LysM domain"/>
    <property type="match status" value="1"/>
</dbReference>
<feature type="chain" id="PRO_5037993525" evidence="2">
    <location>
        <begin position="19"/>
        <end position="314"/>
    </location>
</feature>
<evidence type="ECO:0000259" key="3">
    <source>
        <dbReference type="PROSITE" id="PS51782"/>
    </source>
</evidence>
<organism evidence="4 5">
    <name type="scientific">Ramlibacter monticola</name>
    <dbReference type="NCBI Taxonomy" id="1926872"/>
    <lineage>
        <taxon>Bacteria</taxon>
        <taxon>Pseudomonadati</taxon>
        <taxon>Pseudomonadota</taxon>
        <taxon>Betaproteobacteria</taxon>
        <taxon>Burkholderiales</taxon>
        <taxon>Comamonadaceae</taxon>
        <taxon>Ramlibacter</taxon>
    </lineage>
</organism>
<dbReference type="InterPro" id="IPR036779">
    <property type="entry name" value="LysM_dom_sf"/>
</dbReference>
<dbReference type="SMART" id="SM00257">
    <property type="entry name" value="LysM"/>
    <property type="match status" value="1"/>
</dbReference>
<dbReference type="EMBL" id="JAEQNE010000004">
    <property type="protein sequence ID" value="MBL0392833.1"/>
    <property type="molecule type" value="Genomic_DNA"/>
</dbReference>
<feature type="signal peptide" evidence="2">
    <location>
        <begin position="1"/>
        <end position="18"/>
    </location>
</feature>
<evidence type="ECO:0000313" key="4">
    <source>
        <dbReference type="EMBL" id="MBL0392833.1"/>
    </source>
</evidence>
<dbReference type="Proteomes" id="UP000599109">
    <property type="component" value="Unassembled WGS sequence"/>
</dbReference>
<sequence length="314" mass="33095">MNPLRTILLLASAAGLQACQQAPVQPATPAPSASAAPAALPNPPVADAPPATPPPAPSGPVTPGTQQQAQKTAMAAVGMLEAGHEDDARVELQRALALDPNNKLALNLKRQVDADPVTALGRESFSYTVRPNESLSMIAGRYLGDIYAFYILARYNNIAVPRQVAGGQTLRIPGKAPPPTTVAREAPRPEPVATPPTPAVATPAPPAEPTAGQRAMRAGEAAEKRAQLDEAYQQYARAANLNEPGAGAKADQLRKQLVQQHSRAARTAIAKQDLDGAIRSWDRVLVVDPGNDTAKLERQNAMRLKEKMGTLQAQ</sequence>